<feature type="chain" id="PRO_5032840387" evidence="2">
    <location>
        <begin position="25"/>
        <end position="111"/>
    </location>
</feature>
<dbReference type="EMBL" id="CAJNNW010030219">
    <property type="protein sequence ID" value="CAE8702798.1"/>
    <property type="molecule type" value="Genomic_DNA"/>
</dbReference>
<evidence type="ECO:0000313" key="4">
    <source>
        <dbReference type="Proteomes" id="UP000626109"/>
    </source>
</evidence>
<dbReference type="AlphaFoldDB" id="A0A813KI33"/>
<evidence type="ECO:0000313" key="3">
    <source>
        <dbReference type="EMBL" id="CAE8702798.1"/>
    </source>
</evidence>
<feature type="signal peptide" evidence="2">
    <location>
        <begin position="1"/>
        <end position="24"/>
    </location>
</feature>
<feature type="compositionally biased region" description="Basic and acidic residues" evidence="1">
    <location>
        <begin position="64"/>
        <end position="73"/>
    </location>
</feature>
<accession>A0A813KI33</accession>
<evidence type="ECO:0000256" key="1">
    <source>
        <dbReference type="SAM" id="MobiDB-lite"/>
    </source>
</evidence>
<comment type="caution">
    <text evidence="3">The sequence shown here is derived from an EMBL/GenBank/DDBJ whole genome shotgun (WGS) entry which is preliminary data.</text>
</comment>
<evidence type="ECO:0000256" key="2">
    <source>
        <dbReference type="SAM" id="SignalP"/>
    </source>
</evidence>
<dbReference type="Proteomes" id="UP000626109">
    <property type="component" value="Unassembled WGS sequence"/>
</dbReference>
<feature type="non-terminal residue" evidence="3">
    <location>
        <position position="1"/>
    </location>
</feature>
<name>A0A813KI33_POLGL</name>
<reference evidence="3" key="1">
    <citation type="submission" date="2021-02" db="EMBL/GenBank/DDBJ databases">
        <authorList>
            <person name="Dougan E. K."/>
            <person name="Rhodes N."/>
            <person name="Thang M."/>
            <person name="Chan C."/>
        </authorList>
    </citation>
    <scope>NUCLEOTIDE SEQUENCE</scope>
</reference>
<proteinExistence type="predicted"/>
<protein>
    <submittedName>
        <fullName evidence="3">Uncharacterized protein</fullName>
    </submittedName>
</protein>
<sequence length="111" mass="12122">MSRYGLPLVVLVLASTAPQLGVRALGATAEESASRETMENLAMVLNRESAVMGTLAKSLRLELSSENREDRSRLPSSAVSELEVAETLGDTSSELQVFRRQREVRDAEETV</sequence>
<feature type="region of interest" description="Disordered" evidence="1">
    <location>
        <begin position="64"/>
        <end position="85"/>
    </location>
</feature>
<organism evidence="3 4">
    <name type="scientific">Polarella glacialis</name>
    <name type="common">Dinoflagellate</name>
    <dbReference type="NCBI Taxonomy" id="89957"/>
    <lineage>
        <taxon>Eukaryota</taxon>
        <taxon>Sar</taxon>
        <taxon>Alveolata</taxon>
        <taxon>Dinophyceae</taxon>
        <taxon>Suessiales</taxon>
        <taxon>Suessiaceae</taxon>
        <taxon>Polarella</taxon>
    </lineage>
</organism>
<gene>
    <name evidence="3" type="ORF">PGLA2088_LOCUS32603</name>
</gene>
<keyword evidence="2" id="KW-0732">Signal</keyword>